<dbReference type="SMART" id="SM00387">
    <property type="entry name" value="HATPase_c"/>
    <property type="match status" value="1"/>
</dbReference>
<dbReference type="InterPro" id="IPR013727">
    <property type="entry name" value="2CSK_N"/>
</dbReference>
<dbReference type="PANTHER" id="PTHR45436">
    <property type="entry name" value="SENSOR HISTIDINE KINASE YKOH"/>
    <property type="match status" value="1"/>
</dbReference>
<dbReference type="Proteomes" id="UP000321933">
    <property type="component" value="Unassembled WGS sequence"/>
</dbReference>
<feature type="transmembrane region" description="Helical" evidence="11">
    <location>
        <begin position="168"/>
        <end position="192"/>
    </location>
</feature>
<keyword evidence="15" id="KW-1185">Reference proteome</keyword>
<evidence type="ECO:0000256" key="11">
    <source>
        <dbReference type="SAM" id="Phobius"/>
    </source>
</evidence>
<evidence type="ECO:0000256" key="10">
    <source>
        <dbReference type="ARBA" id="ARBA00023136"/>
    </source>
</evidence>
<evidence type="ECO:0000256" key="1">
    <source>
        <dbReference type="ARBA" id="ARBA00000085"/>
    </source>
</evidence>
<name>A0A5C8ZPY3_9GAMM</name>
<evidence type="ECO:0000256" key="3">
    <source>
        <dbReference type="ARBA" id="ARBA00012438"/>
    </source>
</evidence>
<dbReference type="InterPro" id="IPR036097">
    <property type="entry name" value="HisK_dim/P_sf"/>
</dbReference>
<accession>A0A5C8ZPY3</accession>
<dbReference type="PROSITE" id="PS50109">
    <property type="entry name" value="HIS_KIN"/>
    <property type="match status" value="1"/>
</dbReference>
<comment type="subcellular location">
    <subcellularLocation>
        <location evidence="2">Membrane</location>
    </subcellularLocation>
</comment>
<dbReference type="InterPro" id="IPR005467">
    <property type="entry name" value="His_kinase_dom"/>
</dbReference>
<dbReference type="CDD" id="cd00075">
    <property type="entry name" value="HATPase"/>
    <property type="match status" value="1"/>
</dbReference>
<dbReference type="PROSITE" id="PS50885">
    <property type="entry name" value="HAMP"/>
    <property type="match status" value="1"/>
</dbReference>
<dbReference type="SMART" id="SM00388">
    <property type="entry name" value="HisKA"/>
    <property type="match status" value="1"/>
</dbReference>
<dbReference type="InterPro" id="IPR050428">
    <property type="entry name" value="TCS_sensor_his_kinase"/>
</dbReference>
<comment type="caution">
    <text evidence="14">The sequence shown here is derived from an EMBL/GenBank/DDBJ whole genome shotgun (WGS) entry which is preliminary data.</text>
</comment>
<dbReference type="PRINTS" id="PR00344">
    <property type="entry name" value="BCTRLSENSOR"/>
</dbReference>
<dbReference type="EMBL" id="VRYZ01000006">
    <property type="protein sequence ID" value="TXS90395.1"/>
    <property type="molecule type" value="Genomic_DNA"/>
</dbReference>
<keyword evidence="9" id="KW-0902">Two-component regulatory system</keyword>
<sequence length="459" mass="50701">MPRLGLRAQLLLLVGGPLFLLLLVETLVSYAIGLHTANQIFDRWLLDSAYSLAHEVQRDDGEIRFRAEPTAIEMFEWDEFDSVYFHVARLNGEYLAGRPQAWLALDNEQLRAGPFFTDTHIDGSRVRSVSVLTDLGAGEAAIISVAETLNKRTPLVETLLAEVLGSKLLFFIAALFVVGVAVQRGIRPLLVLRRELARRSSRDLTPIEVHAAPEEVELIVENTNLLLRQLEAAIDSREQFVGNISHQMKTPLAGIKLQAQLALREDDLASVHSALDATSRAADRMAHVNAQLMKLARAEAAVGRGLQVEPVDLTEVVNDVVENLHSLLLSRDVRVELELPPQVVEVLGEYMLLREMCWNLFENAARYVHIGGTVWVTLEIVGSEVILIVEDNGPGIAQRHWPRLFERFYRCDATNPEGCGLGLPIVREIALAHGAAVDVVAPVRATGARLVVVFPAMAS</sequence>
<evidence type="ECO:0000259" key="13">
    <source>
        <dbReference type="PROSITE" id="PS50885"/>
    </source>
</evidence>
<reference evidence="14 15" key="1">
    <citation type="submission" date="2019-08" db="EMBL/GenBank/DDBJ databases">
        <title>Parahaliea maris sp. nov., isolated from the surface seawater.</title>
        <authorList>
            <person name="Liu Y."/>
        </authorList>
    </citation>
    <scope>NUCLEOTIDE SEQUENCE [LARGE SCALE GENOMIC DNA]</scope>
    <source>
        <strain evidence="14 15">S2-26</strain>
    </source>
</reference>
<dbReference type="EC" id="2.7.13.3" evidence="3"/>
<evidence type="ECO:0000256" key="7">
    <source>
        <dbReference type="ARBA" id="ARBA00022777"/>
    </source>
</evidence>
<evidence type="ECO:0000256" key="8">
    <source>
        <dbReference type="ARBA" id="ARBA00022989"/>
    </source>
</evidence>
<evidence type="ECO:0000313" key="14">
    <source>
        <dbReference type="EMBL" id="TXS90395.1"/>
    </source>
</evidence>
<dbReference type="InterPro" id="IPR003660">
    <property type="entry name" value="HAMP_dom"/>
</dbReference>
<dbReference type="Pfam" id="PF00512">
    <property type="entry name" value="HisKA"/>
    <property type="match status" value="1"/>
</dbReference>
<dbReference type="InterPro" id="IPR003594">
    <property type="entry name" value="HATPase_dom"/>
</dbReference>
<feature type="domain" description="Histidine kinase" evidence="12">
    <location>
        <begin position="243"/>
        <end position="458"/>
    </location>
</feature>
<dbReference type="Pfam" id="PF02518">
    <property type="entry name" value="HATPase_c"/>
    <property type="match status" value="1"/>
</dbReference>
<dbReference type="Pfam" id="PF08521">
    <property type="entry name" value="2CSK_N"/>
    <property type="match status" value="1"/>
</dbReference>
<dbReference type="Gene3D" id="3.30.565.10">
    <property type="entry name" value="Histidine kinase-like ATPase, C-terminal domain"/>
    <property type="match status" value="1"/>
</dbReference>
<protein>
    <recommendedName>
        <fullName evidence="3">histidine kinase</fullName>
        <ecNumber evidence="3">2.7.13.3</ecNumber>
    </recommendedName>
</protein>
<dbReference type="AlphaFoldDB" id="A0A5C8ZPY3"/>
<evidence type="ECO:0000313" key="15">
    <source>
        <dbReference type="Proteomes" id="UP000321933"/>
    </source>
</evidence>
<dbReference type="Gene3D" id="1.10.287.130">
    <property type="match status" value="1"/>
</dbReference>
<dbReference type="InterPro" id="IPR004358">
    <property type="entry name" value="Sig_transdc_His_kin-like_C"/>
</dbReference>
<evidence type="ECO:0000259" key="12">
    <source>
        <dbReference type="PROSITE" id="PS50109"/>
    </source>
</evidence>
<evidence type="ECO:0000256" key="5">
    <source>
        <dbReference type="ARBA" id="ARBA00022679"/>
    </source>
</evidence>
<gene>
    <name evidence="14" type="ORF">FVW59_13695</name>
</gene>
<evidence type="ECO:0000256" key="9">
    <source>
        <dbReference type="ARBA" id="ARBA00023012"/>
    </source>
</evidence>
<keyword evidence="4" id="KW-0597">Phosphoprotein</keyword>
<dbReference type="GO" id="GO:0005886">
    <property type="term" value="C:plasma membrane"/>
    <property type="evidence" value="ECO:0007669"/>
    <property type="project" value="TreeGrafter"/>
</dbReference>
<dbReference type="OrthoDB" id="9809766at2"/>
<dbReference type="SUPFAM" id="SSF55874">
    <property type="entry name" value="ATPase domain of HSP90 chaperone/DNA topoisomerase II/histidine kinase"/>
    <property type="match status" value="1"/>
</dbReference>
<keyword evidence="10 11" id="KW-0472">Membrane</keyword>
<evidence type="ECO:0000256" key="4">
    <source>
        <dbReference type="ARBA" id="ARBA00022553"/>
    </source>
</evidence>
<dbReference type="GO" id="GO:0000155">
    <property type="term" value="F:phosphorelay sensor kinase activity"/>
    <property type="evidence" value="ECO:0007669"/>
    <property type="project" value="InterPro"/>
</dbReference>
<keyword evidence="5" id="KW-0808">Transferase</keyword>
<keyword evidence="6 11" id="KW-0812">Transmembrane</keyword>
<dbReference type="SUPFAM" id="SSF47384">
    <property type="entry name" value="Homodimeric domain of signal transducing histidine kinase"/>
    <property type="match status" value="1"/>
</dbReference>
<evidence type="ECO:0000256" key="6">
    <source>
        <dbReference type="ARBA" id="ARBA00022692"/>
    </source>
</evidence>
<comment type="catalytic activity">
    <reaction evidence="1">
        <text>ATP + protein L-histidine = ADP + protein N-phospho-L-histidine.</text>
        <dbReference type="EC" id="2.7.13.3"/>
    </reaction>
</comment>
<keyword evidence="8 11" id="KW-1133">Transmembrane helix</keyword>
<feature type="domain" description="HAMP" evidence="13">
    <location>
        <begin position="183"/>
        <end position="235"/>
    </location>
</feature>
<evidence type="ECO:0000256" key="2">
    <source>
        <dbReference type="ARBA" id="ARBA00004370"/>
    </source>
</evidence>
<organism evidence="14 15">
    <name type="scientific">Parahaliea aestuarii</name>
    <dbReference type="NCBI Taxonomy" id="1852021"/>
    <lineage>
        <taxon>Bacteria</taxon>
        <taxon>Pseudomonadati</taxon>
        <taxon>Pseudomonadota</taxon>
        <taxon>Gammaproteobacteria</taxon>
        <taxon>Cellvibrionales</taxon>
        <taxon>Halieaceae</taxon>
        <taxon>Parahaliea</taxon>
    </lineage>
</organism>
<proteinExistence type="predicted"/>
<keyword evidence="7 14" id="KW-0418">Kinase</keyword>
<dbReference type="PANTHER" id="PTHR45436:SF1">
    <property type="entry name" value="SENSOR PROTEIN QSEC"/>
    <property type="match status" value="1"/>
</dbReference>
<dbReference type="CDD" id="cd00082">
    <property type="entry name" value="HisKA"/>
    <property type="match status" value="1"/>
</dbReference>
<dbReference type="RefSeq" id="WP_148064921.1">
    <property type="nucleotide sequence ID" value="NZ_VRYZ01000006.1"/>
</dbReference>
<dbReference type="InterPro" id="IPR036890">
    <property type="entry name" value="HATPase_C_sf"/>
</dbReference>
<dbReference type="InterPro" id="IPR003661">
    <property type="entry name" value="HisK_dim/P_dom"/>
</dbReference>